<accession>A0A6N7SBG8</accession>
<organism evidence="2 4">
    <name type="scientific">Holdemania massiliensis</name>
    <dbReference type="NCBI Taxonomy" id="1468449"/>
    <lineage>
        <taxon>Bacteria</taxon>
        <taxon>Bacillati</taxon>
        <taxon>Bacillota</taxon>
        <taxon>Erysipelotrichia</taxon>
        <taxon>Erysipelotrichales</taxon>
        <taxon>Erysipelotrichaceae</taxon>
        <taxon>Holdemania</taxon>
    </lineage>
</organism>
<dbReference type="Proteomes" id="UP000480929">
    <property type="component" value="Unassembled WGS sequence"/>
</dbReference>
<dbReference type="OrthoDB" id="9802383at2"/>
<dbReference type="SMART" id="SM00850">
    <property type="entry name" value="LytTR"/>
    <property type="match status" value="1"/>
</dbReference>
<dbReference type="EMBL" id="WKPI01000050">
    <property type="protein sequence ID" value="MSC34974.1"/>
    <property type="molecule type" value="Genomic_DNA"/>
</dbReference>
<evidence type="ECO:0000313" key="4">
    <source>
        <dbReference type="Proteomes" id="UP000433575"/>
    </source>
</evidence>
<dbReference type="Pfam" id="PF04397">
    <property type="entry name" value="LytTR"/>
    <property type="match status" value="1"/>
</dbReference>
<evidence type="ECO:0000313" key="5">
    <source>
        <dbReference type="Proteomes" id="UP000480929"/>
    </source>
</evidence>
<evidence type="ECO:0000313" key="2">
    <source>
        <dbReference type="EMBL" id="MSA91197.1"/>
    </source>
</evidence>
<evidence type="ECO:0000313" key="3">
    <source>
        <dbReference type="EMBL" id="MSC34974.1"/>
    </source>
</evidence>
<comment type="caution">
    <text evidence="2">The sequence shown here is derived from an EMBL/GenBank/DDBJ whole genome shotgun (WGS) entry which is preliminary data.</text>
</comment>
<dbReference type="GO" id="GO:0003677">
    <property type="term" value="F:DNA binding"/>
    <property type="evidence" value="ECO:0007669"/>
    <property type="project" value="InterPro"/>
</dbReference>
<reference evidence="4 5" key="1">
    <citation type="journal article" date="2019" name="Nat. Med.">
        <title>A library of human gut bacterial isolates paired with longitudinal multiomics data enables mechanistic microbiome research.</title>
        <authorList>
            <person name="Poyet M."/>
            <person name="Groussin M."/>
            <person name="Gibbons S.M."/>
            <person name="Avila-Pacheco J."/>
            <person name="Jiang X."/>
            <person name="Kearney S.M."/>
            <person name="Perrotta A.R."/>
            <person name="Berdy B."/>
            <person name="Zhao S."/>
            <person name="Lieberman T.D."/>
            <person name="Swanson P.K."/>
            <person name="Smith M."/>
            <person name="Roesemann S."/>
            <person name="Alexander J.E."/>
            <person name="Rich S.A."/>
            <person name="Livny J."/>
            <person name="Vlamakis H."/>
            <person name="Clish C."/>
            <person name="Bullock K."/>
            <person name="Deik A."/>
            <person name="Scott J."/>
            <person name="Pierce K.A."/>
            <person name="Xavier R.J."/>
            <person name="Alm E.J."/>
        </authorList>
    </citation>
    <scope>NUCLEOTIDE SEQUENCE [LARGE SCALE GENOMIC DNA]</scope>
    <source>
        <strain evidence="2 4">BIOML-A4</strain>
        <strain evidence="3 5">BIOML-A5</strain>
    </source>
</reference>
<feature type="domain" description="HTH LytTR-type" evidence="1">
    <location>
        <begin position="197"/>
        <end position="248"/>
    </location>
</feature>
<keyword evidence="5" id="KW-1185">Reference proteome</keyword>
<dbReference type="InterPro" id="IPR011006">
    <property type="entry name" value="CheY-like_superfamily"/>
</dbReference>
<dbReference type="PANTHER" id="PTHR37299">
    <property type="entry name" value="TRANSCRIPTIONAL REGULATOR-RELATED"/>
    <property type="match status" value="1"/>
</dbReference>
<sequence>MIRVAICDDAPYELEKIRQLAQAILKERRTEAYITTWTSLQELQDQIFDGQFDLLLLDIRFEAEKQTSLELAQKCSVIAPELQIIFITGYLQYFPDVYLCQHVYCLLKEDLEKRLPLAINKALNVLQGRQSGQDSLTVMINRHPRLILYQDILYLEKDRRKIIFNCRMSKAGPQKSDPLESTMQIITYAVFDDYLPKLPQSFVQTHRSYIANLNYVKSAENKGLILFNDEFIPVSRSYKKATMDAIMKHFFDIESAE</sequence>
<dbReference type="InterPro" id="IPR007492">
    <property type="entry name" value="LytTR_DNA-bd_dom"/>
</dbReference>
<dbReference type="PANTHER" id="PTHR37299:SF1">
    <property type="entry name" value="STAGE 0 SPORULATION PROTEIN A HOMOLOG"/>
    <property type="match status" value="1"/>
</dbReference>
<name>A0A6N7SBG8_9FIRM</name>
<dbReference type="InterPro" id="IPR046947">
    <property type="entry name" value="LytR-like"/>
</dbReference>
<dbReference type="RefSeq" id="WP_154240539.1">
    <property type="nucleotide sequence ID" value="NZ_CALJPI010000142.1"/>
</dbReference>
<dbReference type="Gene3D" id="3.40.50.2300">
    <property type="match status" value="1"/>
</dbReference>
<gene>
    <name evidence="3" type="ORF">GKD88_17795</name>
    <name evidence="2" type="ORF">GKE08_17885</name>
</gene>
<dbReference type="AlphaFoldDB" id="A0A6N7SBG8"/>
<proteinExistence type="predicted"/>
<dbReference type="EMBL" id="WKPJ01000047">
    <property type="protein sequence ID" value="MSA91197.1"/>
    <property type="molecule type" value="Genomic_DNA"/>
</dbReference>
<dbReference type="Gene3D" id="2.40.50.1020">
    <property type="entry name" value="LytTr DNA-binding domain"/>
    <property type="match status" value="1"/>
</dbReference>
<dbReference type="PROSITE" id="PS50930">
    <property type="entry name" value="HTH_LYTTR"/>
    <property type="match status" value="1"/>
</dbReference>
<dbReference type="SUPFAM" id="SSF52172">
    <property type="entry name" value="CheY-like"/>
    <property type="match status" value="1"/>
</dbReference>
<dbReference type="GO" id="GO:0000156">
    <property type="term" value="F:phosphorelay response regulator activity"/>
    <property type="evidence" value="ECO:0007669"/>
    <property type="project" value="InterPro"/>
</dbReference>
<protein>
    <recommendedName>
        <fullName evidence="1">HTH LytTR-type domain-containing protein</fullName>
    </recommendedName>
</protein>
<evidence type="ECO:0000259" key="1">
    <source>
        <dbReference type="PROSITE" id="PS50930"/>
    </source>
</evidence>
<dbReference type="Proteomes" id="UP000433575">
    <property type="component" value="Unassembled WGS sequence"/>
</dbReference>